<name>A0A0F9WPJ4_9MICR</name>
<dbReference type="VEuPathDB" id="MicrosporidiaDB:AAJ76_4200036565"/>
<dbReference type="RefSeq" id="XP_024330605.1">
    <property type="nucleotide sequence ID" value="XM_024475614.1"/>
</dbReference>
<dbReference type="VEuPathDB" id="MicrosporidiaDB:G9O61_00g018490"/>
<keyword evidence="2" id="KW-1185">Reference proteome</keyword>
<dbReference type="EMBL" id="JPQZ01000042">
    <property type="protein sequence ID" value="KKO74863.1"/>
    <property type="molecule type" value="Genomic_DNA"/>
</dbReference>
<accession>A0A0F9WPJ4</accession>
<comment type="caution">
    <text evidence="1">The sequence shown here is derived from an EMBL/GenBank/DDBJ whole genome shotgun (WGS) entry which is preliminary data.</text>
</comment>
<gene>
    <name evidence="1" type="ORF">AAJ76_4200036565</name>
</gene>
<protein>
    <submittedName>
        <fullName evidence="1">Uncharacterized protein</fullName>
    </submittedName>
</protein>
<dbReference type="Proteomes" id="UP000034350">
    <property type="component" value="Unassembled WGS sequence"/>
</dbReference>
<dbReference type="AlphaFoldDB" id="A0A0F9WPJ4"/>
<dbReference type="GeneID" id="36320561"/>
<sequence length="104" mass="12459">NFEGTNEDKYTNLKNLETYANFLRSVELDCISYIIKNFGASCKQFESLKDFKDYIDILLDIILYGFYHDIYGKKIFDIILEIFEFINKFRPIHKKSYLSFYTSC</sequence>
<reference evidence="1 2" key="1">
    <citation type="journal article" date="2015" name="Environ. Microbiol.">
        <title>Genome analyses suggest the presence of polyploidy and recent human-driven expansions in eight global populations of the honeybee pathogen Nosema ceranae.</title>
        <authorList>
            <person name="Pelin A."/>
            <person name="Selman M."/>
            <person name="Aris-Brosou S."/>
            <person name="Farinelli L."/>
            <person name="Corradi N."/>
        </authorList>
    </citation>
    <scope>NUCLEOTIDE SEQUENCE [LARGE SCALE GENOMIC DNA]</scope>
    <source>
        <strain evidence="1 2">PA08 1199</strain>
    </source>
</reference>
<proteinExistence type="predicted"/>
<feature type="non-terminal residue" evidence="1">
    <location>
        <position position="1"/>
    </location>
</feature>
<organism evidence="1 2">
    <name type="scientific">Vairimorpha ceranae</name>
    <dbReference type="NCBI Taxonomy" id="40302"/>
    <lineage>
        <taxon>Eukaryota</taxon>
        <taxon>Fungi</taxon>
        <taxon>Fungi incertae sedis</taxon>
        <taxon>Microsporidia</taxon>
        <taxon>Nosematidae</taxon>
        <taxon>Vairimorpha</taxon>
    </lineage>
</organism>
<evidence type="ECO:0000313" key="1">
    <source>
        <dbReference type="EMBL" id="KKO74863.1"/>
    </source>
</evidence>
<evidence type="ECO:0000313" key="2">
    <source>
        <dbReference type="Proteomes" id="UP000034350"/>
    </source>
</evidence>